<dbReference type="AlphaFoldDB" id="A0A838LCD0"/>
<dbReference type="RefSeq" id="WP_160364362.1">
    <property type="nucleotide sequence ID" value="NZ_JACEIB010000027.1"/>
</dbReference>
<feature type="transmembrane region" description="Helical" evidence="1">
    <location>
        <begin position="85"/>
        <end position="110"/>
    </location>
</feature>
<comment type="caution">
    <text evidence="2">The sequence shown here is derived from an EMBL/GenBank/DDBJ whole genome shotgun (WGS) entry which is preliminary data.</text>
</comment>
<keyword evidence="1" id="KW-0472">Membrane</keyword>
<gene>
    <name evidence="2" type="ORF">HZF05_20770</name>
</gene>
<dbReference type="Proteomes" id="UP000570166">
    <property type="component" value="Unassembled WGS sequence"/>
</dbReference>
<keyword evidence="1" id="KW-1133">Transmembrane helix</keyword>
<evidence type="ECO:0000313" key="3">
    <source>
        <dbReference type="Proteomes" id="UP000570166"/>
    </source>
</evidence>
<protein>
    <submittedName>
        <fullName evidence="2">Uncharacterized protein</fullName>
    </submittedName>
</protein>
<sequence>MTETLTEARFIELADAYGAVVARWPEAVRADAMAMATRPAMQAVLVEAERLDTRLDLWTVEAPSAALRDRVISSHRTPLSRRARLWWSGIGIATALAGAVAGSVAASAALPSDHAVSDDATAFGDLSQQDS</sequence>
<accession>A0A838LCD0</accession>
<evidence type="ECO:0000256" key="1">
    <source>
        <dbReference type="SAM" id="Phobius"/>
    </source>
</evidence>
<reference evidence="2 3" key="1">
    <citation type="submission" date="2020-07" db="EMBL/GenBank/DDBJ databases">
        <authorList>
            <person name="Sun Q."/>
        </authorList>
    </citation>
    <scope>NUCLEOTIDE SEQUENCE [LARGE SCALE GENOMIC DNA]</scope>
    <source>
        <strain evidence="2 3">CGMCC 1.13654</strain>
    </source>
</reference>
<evidence type="ECO:0000313" key="2">
    <source>
        <dbReference type="EMBL" id="MBA2936522.1"/>
    </source>
</evidence>
<name>A0A838LCD0_9SPHN</name>
<dbReference type="EMBL" id="JACEIB010000027">
    <property type="protein sequence ID" value="MBA2936522.1"/>
    <property type="molecule type" value="Genomic_DNA"/>
</dbReference>
<proteinExistence type="predicted"/>
<keyword evidence="3" id="KW-1185">Reference proteome</keyword>
<keyword evidence="1" id="KW-0812">Transmembrane</keyword>
<organism evidence="2 3">
    <name type="scientific">Sphingomonas chungangi</name>
    <dbReference type="NCBI Taxonomy" id="2683589"/>
    <lineage>
        <taxon>Bacteria</taxon>
        <taxon>Pseudomonadati</taxon>
        <taxon>Pseudomonadota</taxon>
        <taxon>Alphaproteobacteria</taxon>
        <taxon>Sphingomonadales</taxon>
        <taxon>Sphingomonadaceae</taxon>
        <taxon>Sphingomonas</taxon>
    </lineage>
</organism>